<dbReference type="AlphaFoldDB" id="A8NXK1"/>
<proteinExistence type="predicted"/>
<dbReference type="VEuPathDB" id="FungiDB:CC1G_00327"/>
<accession>A8NXK1</accession>
<feature type="compositionally biased region" description="Polar residues" evidence="1">
    <location>
        <begin position="195"/>
        <end position="213"/>
    </location>
</feature>
<name>A8NXK1_COPC7</name>
<dbReference type="KEGG" id="cci:CC1G_00327"/>
<dbReference type="STRING" id="240176.A8NXK1"/>
<dbReference type="InParanoid" id="A8NXK1"/>
<dbReference type="eggNOG" id="ENOG502SHUE">
    <property type="taxonomic scope" value="Eukaryota"/>
</dbReference>
<feature type="transmembrane region" description="Helical" evidence="2">
    <location>
        <begin position="504"/>
        <end position="525"/>
    </location>
</feature>
<reference evidence="3 4" key="1">
    <citation type="journal article" date="2010" name="Proc. Natl. Acad. Sci. U.S.A.">
        <title>Insights into evolution of multicellular fungi from the assembled chromosomes of the mushroom Coprinopsis cinerea (Coprinus cinereus).</title>
        <authorList>
            <person name="Stajich J.E."/>
            <person name="Wilke S.K."/>
            <person name="Ahren D."/>
            <person name="Au C.H."/>
            <person name="Birren B.W."/>
            <person name="Borodovsky M."/>
            <person name="Burns C."/>
            <person name="Canback B."/>
            <person name="Casselton L.A."/>
            <person name="Cheng C.K."/>
            <person name="Deng J."/>
            <person name="Dietrich F.S."/>
            <person name="Fargo D.C."/>
            <person name="Farman M.L."/>
            <person name="Gathman A.C."/>
            <person name="Goldberg J."/>
            <person name="Guigo R."/>
            <person name="Hoegger P.J."/>
            <person name="Hooker J.B."/>
            <person name="Huggins A."/>
            <person name="James T.Y."/>
            <person name="Kamada T."/>
            <person name="Kilaru S."/>
            <person name="Kodira C."/>
            <person name="Kues U."/>
            <person name="Kupfer D."/>
            <person name="Kwan H.S."/>
            <person name="Lomsadze A."/>
            <person name="Li W."/>
            <person name="Lilly W.W."/>
            <person name="Ma L.J."/>
            <person name="Mackey A.J."/>
            <person name="Manning G."/>
            <person name="Martin F."/>
            <person name="Muraguchi H."/>
            <person name="Natvig D.O."/>
            <person name="Palmerini H."/>
            <person name="Ramesh M.A."/>
            <person name="Rehmeyer C.J."/>
            <person name="Roe B.A."/>
            <person name="Shenoy N."/>
            <person name="Stanke M."/>
            <person name="Ter-Hovhannisyan V."/>
            <person name="Tunlid A."/>
            <person name="Velagapudi R."/>
            <person name="Vision T.J."/>
            <person name="Zeng Q."/>
            <person name="Zolan M.E."/>
            <person name="Pukkila P.J."/>
        </authorList>
    </citation>
    <scope>NUCLEOTIDE SEQUENCE [LARGE SCALE GENOMIC DNA]</scope>
    <source>
        <strain evidence="4">Okayama-7 / 130 / ATCC MYA-4618 / FGSC 9003</strain>
    </source>
</reference>
<sequence>MSTKPWQLTVVRVQGLRFIVPDKSWRPIVTVEVDNHIHNETILGVDGQNPNLKSGFICHDVQRSSMVEIKIWQGTQSKKRGKKRRLVATATHTLDYLLQKTKESTTVKGSKSHAQHAEVKLTCQTCSTRTSTPSSKGRPQNGASLTLKVIPPDIPGGQLEPAAAISEQVTLESVSTPAASSDRSRAYVDSDDDNASVSLDAQKTDLPQETASSPPAELRRRWKRAGKKHSQMRYIVFSDVDYDHTTTCSSGDESDIASVGSWGEAGPSHLNEKLLSTFEEAIRDCPLDSCFDSYSRTEDGIPLPNLRDGSITLVDNPVSRWLAASLLPQHIVPRKPDVPVDTERIDGLSEQRDSRVRWWERFLAMFTMYLELRDATTDSDFELIFQRMRMEWTFIGTLLAGLAAVNTAVLSISPDSTIPLTETALQSIACSSIFTGLGIAATAYFILRYSFSPISLFRARALDVYGSYTFFSLSARVPTLCMVASAMGLMAFLALVAFEVWPRGVIVVCFLVGILMSLQFLIFGFHQAGKGIVGGTLKVAHASSTLVRRFTASEEVTTSAPRAQKATRKGAGPST</sequence>
<dbReference type="RefSeq" id="XP_001837191.1">
    <property type="nucleotide sequence ID" value="XM_001837139.1"/>
</dbReference>
<dbReference type="OrthoDB" id="2642524at2759"/>
<dbReference type="Proteomes" id="UP000001861">
    <property type="component" value="Unassembled WGS sequence"/>
</dbReference>
<keyword evidence="4" id="KW-1185">Reference proteome</keyword>
<evidence type="ECO:0000256" key="2">
    <source>
        <dbReference type="SAM" id="Phobius"/>
    </source>
</evidence>
<keyword evidence="2" id="KW-0472">Membrane</keyword>
<dbReference type="OMA" id="MESEYQP"/>
<feature type="compositionally biased region" description="Polar residues" evidence="1">
    <location>
        <begin position="126"/>
        <end position="144"/>
    </location>
</feature>
<feature type="region of interest" description="Disordered" evidence="1">
    <location>
        <begin position="126"/>
        <end position="154"/>
    </location>
</feature>
<protein>
    <submittedName>
        <fullName evidence="3">Uncharacterized protein</fullName>
    </submittedName>
</protein>
<evidence type="ECO:0000313" key="4">
    <source>
        <dbReference type="Proteomes" id="UP000001861"/>
    </source>
</evidence>
<keyword evidence="2" id="KW-0812">Transmembrane</keyword>
<keyword evidence="2" id="KW-1133">Transmembrane helix</keyword>
<dbReference type="EMBL" id="AACS02000005">
    <property type="protein sequence ID" value="EAU84808.1"/>
    <property type="molecule type" value="Genomic_DNA"/>
</dbReference>
<organism evidence="3 4">
    <name type="scientific">Coprinopsis cinerea (strain Okayama-7 / 130 / ATCC MYA-4618 / FGSC 9003)</name>
    <name type="common">Inky cap fungus</name>
    <name type="synonym">Hormographiella aspergillata</name>
    <dbReference type="NCBI Taxonomy" id="240176"/>
    <lineage>
        <taxon>Eukaryota</taxon>
        <taxon>Fungi</taxon>
        <taxon>Dikarya</taxon>
        <taxon>Basidiomycota</taxon>
        <taxon>Agaricomycotina</taxon>
        <taxon>Agaricomycetes</taxon>
        <taxon>Agaricomycetidae</taxon>
        <taxon>Agaricales</taxon>
        <taxon>Agaricineae</taxon>
        <taxon>Psathyrellaceae</taxon>
        <taxon>Coprinopsis</taxon>
    </lineage>
</organism>
<feature type="transmembrane region" description="Helical" evidence="2">
    <location>
        <begin position="424"/>
        <end position="447"/>
    </location>
</feature>
<comment type="caution">
    <text evidence="3">The sequence shown here is derived from an EMBL/GenBank/DDBJ whole genome shotgun (WGS) entry which is preliminary data.</text>
</comment>
<dbReference type="GeneID" id="6013747"/>
<gene>
    <name evidence="3" type="ORF">CC1G_00327</name>
</gene>
<feature type="region of interest" description="Disordered" evidence="1">
    <location>
        <begin position="173"/>
        <end position="218"/>
    </location>
</feature>
<evidence type="ECO:0000313" key="3">
    <source>
        <dbReference type="EMBL" id="EAU84808.1"/>
    </source>
</evidence>
<feature type="transmembrane region" description="Helical" evidence="2">
    <location>
        <begin position="468"/>
        <end position="498"/>
    </location>
</feature>
<evidence type="ECO:0000256" key="1">
    <source>
        <dbReference type="SAM" id="MobiDB-lite"/>
    </source>
</evidence>
<feature type="transmembrane region" description="Helical" evidence="2">
    <location>
        <begin position="392"/>
        <end position="412"/>
    </location>
</feature>